<name>A0ABR2GPX2_9EUKA</name>
<organism evidence="1 2">
    <name type="scientific">Tritrichomonas musculus</name>
    <dbReference type="NCBI Taxonomy" id="1915356"/>
    <lineage>
        <taxon>Eukaryota</taxon>
        <taxon>Metamonada</taxon>
        <taxon>Parabasalia</taxon>
        <taxon>Tritrichomonadida</taxon>
        <taxon>Tritrichomonadidae</taxon>
        <taxon>Tritrichomonas</taxon>
    </lineage>
</organism>
<comment type="caution">
    <text evidence="1">The sequence shown here is derived from an EMBL/GenBank/DDBJ whole genome shotgun (WGS) entry which is preliminary data.</text>
</comment>
<accession>A0ABR2GPX2</accession>
<sequence>MQFGSEHLKHLPVYFPLLGLVYRTGSLTPNSSKSFNFLSTVPGVNPTVVSEVSSDSIPSLQAIDSAYQKVQHFPSLIEQTNSESTHLATYIESVIAEIEICREEKEKLHVQNEIIRSH</sequence>
<dbReference type="EMBL" id="JAPFFF010000071">
    <property type="protein sequence ID" value="KAK8835972.1"/>
    <property type="molecule type" value="Genomic_DNA"/>
</dbReference>
<proteinExistence type="predicted"/>
<dbReference type="Proteomes" id="UP001470230">
    <property type="component" value="Unassembled WGS sequence"/>
</dbReference>
<gene>
    <name evidence="1" type="ORF">M9Y10_040169</name>
</gene>
<evidence type="ECO:0000313" key="2">
    <source>
        <dbReference type="Proteomes" id="UP001470230"/>
    </source>
</evidence>
<reference evidence="1 2" key="1">
    <citation type="submission" date="2024-04" db="EMBL/GenBank/DDBJ databases">
        <title>Tritrichomonas musculus Genome.</title>
        <authorList>
            <person name="Alves-Ferreira E."/>
            <person name="Grigg M."/>
            <person name="Lorenzi H."/>
            <person name="Galac M."/>
        </authorList>
    </citation>
    <scope>NUCLEOTIDE SEQUENCE [LARGE SCALE GENOMIC DNA]</scope>
    <source>
        <strain evidence="1 2">EAF2021</strain>
    </source>
</reference>
<evidence type="ECO:0000313" key="1">
    <source>
        <dbReference type="EMBL" id="KAK8835972.1"/>
    </source>
</evidence>
<keyword evidence="2" id="KW-1185">Reference proteome</keyword>
<protein>
    <submittedName>
        <fullName evidence="1">Uncharacterized protein</fullName>
    </submittedName>
</protein>